<keyword evidence="2" id="KW-1133">Transmembrane helix</keyword>
<feature type="compositionally biased region" description="Gly residues" evidence="1">
    <location>
        <begin position="45"/>
        <end position="55"/>
    </location>
</feature>
<reference evidence="4" key="1">
    <citation type="submission" date="2016-11" db="UniProtKB">
        <authorList>
            <consortium name="WormBaseParasite"/>
        </authorList>
    </citation>
    <scope>IDENTIFICATION</scope>
</reference>
<name>A0A1I8FT87_9PLAT</name>
<dbReference type="AlphaFoldDB" id="A0A1I8FT87"/>
<evidence type="ECO:0000313" key="4">
    <source>
        <dbReference type="WBParaSite" id="maker-unitig_5046-snap-gene-0.2-mRNA-1"/>
    </source>
</evidence>
<dbReference type="WBParaSite" id="maker-unitig_5046-snap-gene-0.2-mRNA-1">
    <property type="protein sequence ID" value="maker-unitig_5046-snap-gene-0.2-mRNA-1"/>
    <property type="gene ID" value="maker-unitig_5046-snap-gene-0.2"/>
</dbReference>
<feature type="transmembrane region" description="Helical" evidence="2">
    <location>
        <begin position="91"/>
        <end position="115"/>
    </location>
</feature>
<feature type="compositionally biased region" description="Polar residues" evidence="1">
    <location>
        <begin position="1"/>
        <end position="15"/>
    </location>
</feature>
<evidence type="ECO:0000256" key="2">
    <source>
        <dbReference type="SAM" id="Phobius"/>
    </source>
</evidence>
<organism evidence="3 4">
    <name type="scientific">Macrostomum lignano</name>
    <dbReference type="NCBI Taxonomy" id="282301"/>
    <lineage>
        <taxon>Eukaryota</taxon>
        <taxon>Metazoa</taxon>
        <taxon>Spiralia</taxon>
        <taxon>Lophotrochozoa</taxon>
        <taxon>Platyhelminthes</taxon>
        <taxon>Rhabditophora</taxon>
        <taxon>Macrostomorpha</taxon>
        <taxon>Macrostomida</taxon>
        <taxon>Macrostomidae</taxon>
        <taxon>Macrostomum</taxon>
    </lineage>
</organism>
<keyword evidence="3" id="KW-1185">Reference proteome</keyword>
<proteinExistence type="predicted"/>
<sequence>HYQSEQWDRASSSKYSYPHPRTMDSDAYAGGASRRDFQQVSSSCGSGGGQGGRVGGRAKAKKALGESRQRARLGPMDTVDDFLTNESGNSLMLCVLSILLVFPGSTCLIVIGGAFTLDQQLQQQHQWVRPCAIFMLILGVILLITACVIFTIICRPYWRARARRLGTATAAEGSPYTCVVQLSSRIC</sequence>
<keyword evidence="2" id="KW-0472">Membrane</keyword>
<feature type="region of interest" description="Disordered" evidence="1">
    <location>
        <begin position="1"/>
        <end position="67"/>
    </location>
</feature>
<dbReference type="Proteomes" id="UP000095280">
    <property type="component" value="Unplaced"/>
</dbReference>
<accession>A0A1I8FT87</accession>
<evidence type="ECO:0000256" key="1">
    <source>
        <dbReference type="SAM" id="MobiDB-lite"/>
    </source>
</evidence>
<keyword evidence="2" id="KW-0812">Transmembrane</keyword>
<protein>
    <submittedName>
        <fullName evidence="4">Conserved plasma membrane protein</fullName>
    </submittedName>
</protein>
<evidence type="ECO:0000313" key="3">
    <source>
        <dbReference type="Proteomes" id="UP000095280"/>
    </source>
</evidence>
<feature type="transmembrane region" description="Helical" evidence="2">
    <location>
        <begin position="127"/>
        <end position="154"/>
    </location>
</feature>